<dbReference type="PRINTS" id="PR00704">
    <property type="entry name" value="CALPAIN"/>
</dbReference>
<dbReference type="InterPro" id="IPR051297">
    <property type="entry name" value="PalB/RIM13"/>
</dbReference>
<organism evidence="8 9">
    <name type="scientific">Mycena citricolor</name>
    <dbReference type="NCBI Taxonomy" id="2018698"/>
    <lineage>
        <taxon>Eukaryota</taxon>
        <taxon>Fungi</taxon>
        <taxon>Dikarya</taxon>
        <taxon>Basidiomycota</taxon>
        <taxon>Agaricomycotina</taxon>
        <taxon>Agaricomycetes</taxon>
        <taxon>Agaricomycetidae</taxon>
        <taxon>Agaricales</taxon>
        <taxon>Marasmiineae</taxon>
        <taxon>Mycenaceae</taxon>
        <taxon>Mycena</taxon>
    </lineage>
</organism>
<dbReference type="SUPFAM" id="SSF54001">
    <property type="entry name" value="Cysteine proteinases"/>
    <property type="match status" value="1"/>
</dbReference>
<dbReference type="InterPro" id="IPR001300">
    <property type="entry name" value="Peptidase_C2_calpain_cat"/>
</dbReference>
<dbReference type="InterPro" id="IPR036213">
    <property type="entry name" value="Calpain_III_sf"/>
</dbReference>
<comment type="similarity">
    <text evidence="1">Belongs to the peptidase C2 family. PalB/RIM13 subfamily.</text>
</comment>
<sequence>MSSAEDAQSIHAKAVKTEFAQDYDAAFRLYIKAAESFLHLSRAAAREEDKVKWKGSAKKALERAERIKAVIEHRKTGGTSSSDARLTPVGVDYFSQEEQFYALKKGGVVNGRVFPAWDEPVAPDSGNVSVLGGDVELSAEQLKVSPIWQKKGPLNENIVLRPQDILQQIITDCSLSASLSVCLEYASRSGIPFRPCDAGGETFRCPLHKVAECDDRYDLRVLFNGAWRRIRIDDRLPCDPATGALVCMATSGNTVAFPSFVEKAYMKLMGGYDFPGSNSSIDLHALLGWIPEHIAIKSSNFERETTWQRLLNGFASNQCMVTLGTGNESHIRWRGVSLLNAHSYAVIAVSEDENGRRLTILDSWTGEASQAASSLEMSWTDSLDVFDSIYLSWDPHTWPNTASLHGTWRKQPSAGVSHVTRTHRLAFESVPDEREVWVLLTRHVADSRSTTDFVSLRVHREESAAEYCALAMKSKYSNSPHVLTRTSIPAHTAGNLLVVACYDGDAAQIGFTLAVYGADISWDRQVLPPPISIKVNGVFTSKNAGGNSSHPTFMNNPQYHLRIHAPKNPALGRKTELVLTSQTRREVPSNIAVVWSQGERCSELAQNDVVASSGSYGYGSTRLAATLQAGDYTVILSTFEPGQLGSFSLEAESSTLKFDLKPIAHEGAGMYSKQVRGEWTAETAMGGPTFKQYMQNPRLELKTEVPNDIMIRIQLVQRPQVTPVNVTVFPASLSLGQHVMTSGPYSDSLAGAITPKVRLAAGQYWILPSTYSPGVVGSFHILIYSSSPVEVIDRSAGIR</sequence>
<evidence type="ECO:0000256" key="3">
    <source>
        <dbReference type="ARBA" id="ARBA00022801"/>
    </source>
</evidence>
<keyword evidence="4" id="KW-0788">Thiol protease</keyword>
<feature type="active site" evidence="5">
    <location>
        <position position="342"/>
    </location>
</feature>
<dbReference type="InterPro" id="IPR022684">
    <property type="entry name" value="Calpain_cysteine_protease"/>
</dbReference>
<dbReference type="Pfam" id="PF04212">
    <property type="entry name" value="MIT"/>
    <property type="match status" value="1"/>
</dbReference>
<feature type="domain" description="Calpain catalytic" evidence="7">
    <location>
        <begin position="162"/>
        <end position="398"/>
    </location>
</feature>
<comment type="caution">
    <text evidence="8">The sequence shown here is derived from an EMBL/GenBank/DDBJ whole genome shotgun (WGS) entry which is preliminary data.</text>
</comment>
<accession>A0AAD2HY62</accession>
<dbReference type="Proteomes" id="UP001295794">
    <property type="component" value="Unassembled WGS sequence"/>
</dbReference>
<evidence type="ECO:0000313" key="9">
    <source>
        <dbReference type="Proteomes" id="UP001295794"/>
    </source>
</evidence>
<dbReference type="SUPFAM" id="SSF49758">
    <property type="entry name" value="Calpain large subunit, middle domain (domain III)"/>
    <property type="match status" value="3"/>
</dbReference>
<evidence type="ECO:0000256" key="2">
    <source>
        <dbReference type="ARBA" id="ARBA00022670"/>
    </source>
</evidence>
<proteinExistence type="inferred from homology"/>
<evidence type="ECO:0000256" key="4">
    <source>
        <dbReference type="ARBA" id="ARBA00022807"/>
    </source>
</evidence>
<protein>
    <recommendedName>
        <fullName evidence="7">Calpain catalytic domain-containing protein</fullName>
    </recommendedName>
</protein>
<evidence type="ECO:0000313" key="8">
    <source>
        <dbReference type="EMBL" id="CAK5284399.1"/>
    </source>
</evidence>
<dbReference type="GO" id="GO:0006508">
    <property type="term" value="P:proteolysis"/>
    <property type="evidence" value="ECO:0007669"/>
    <property type="project" value="UniProtKB-KW"/>
</dbReference>
<dbReference type="InterPro" id="IPR038765">
    <property type="entry name" value="Papain-like_cys_pep_sf"/>
</dbReference>
<dbReference type="SMART" id="SM00230">
    <property type="entry name" value="CysPc"/>
    <property type="match status" value="1"/>
</dbReference>
<keyword evidence="9" id="KW-1185">Reference proteome</keyword>
<reference evidence="8" key="1">
    <citation type="submission" date="2023-11" db="EMBL/GenBank/DDBJ databases">
        <authorList>
            <person name="De Vega J J."/>
            <person name="De Vega J J."/>
        </authorList>
    </citation>
    <scope>NUCLEOTIDE SEQUENCE</scope>
</reference>
<keyword evidence="2" id="KW-0645">Protease</keyword>
<dbReference type="AlphaFoldDB" id="A0AAD2HY62"/>
<evidence type="ECO:0000259" key="7">
    <source>
        <dbReference type="PROSITE" id="PS50203"/>
    </source>
</evidence>
<evidence type="ECO:0000256" key="5">
    <source>
        <dbReference type="PIRSR" id="PIRSR622684-1"/>
    </source>
</evidence>
<dbReference type="InterPro" id="IPR022683">
    <property type="entry name" value="Calpain_III"/>
</dbReference>
<dbReference type="Pfam" id="PF01067">
    <property type="entry name" value="Calpain_III"/>
    <property type="match status" value="1"/>
</dbReference>
<evidence type="ECO:0000256" key="6">
    <source>
        <dbReference type="PROSITE-ProRule" id="PRU00239"/>
    </source>
</evidence>
<dbReference type="InterPro" id="IPR022682">
    <property type="entry name" value="Calpain_domain_III"/>
</dbReference>
<comment type="caution">
    <text evidence="6">Lacks conserved residue(s) required for the propagation of feature annotation.</text>
</comment>
<dbReference type="SMART" id="SM00720">
    <property type="entry name" value="calpain_III"/>
    <property type="match status" value="1"/>
</dbReference>
<dbReference type="SUPFAM" id="SSF116846">
    <property type="entry name" value="MIT domain"/>
    <property type="match status" value="1"/>
</dbReference>
<dbReference type="InterPro" id="IPR036181">
    <property type="entry name" value="MIT_dom_sf"/>
</dbReference>
<name>A0AAD2HY62_9AGAR</name>
<dbReference type="PROSITE" id="PS50203">
    <property type="entry name" value="CALPAIN_CAT"/>
    <property type="match status" value="1"/>
</dbReference>
<dbReference type="InterPro" id="IPR007330">
    <property type="entry name" value="MIT_dom"/>
</dbReference>
<dbReference type="Gene3D" id="1.20.58.80">
    <property type="entry name" value="Phosphotransferase system, lactose/cellobiose-type IIA subunit"/>
    <property type="match status" value="1"/>
</dbReference>
<gene>
    <name evidence="8" type="ORF">MYCIT1_LOCUS37612</name>
</gene>
<dbReference type="GO" id="GO:0004198">
    <property type="term" value="F:calcium-dependent cysteine-type endopeptidase activity"/>
    <property type="evidence" value="ECO:0007669"/>
    <property type="project" value="InterPro"/>
</dbReference>
<keyword evidence="3" id="KW-0378">Hydrolase</keyword>
<dbReference type="Gene3D" id="2.60.120.380">
    <property type="match status" value="2"/>
</dbReference>
<dbReference type="PANTHER" id="PTHR46143:SF1">
    <property type="entry name" value="CALPAIN-7"/>
    <property type="match status" value="1"/>
</dbReference>
<evidence type="ECO:0000256" key="1">
    <source>
        <dbReference type="ARBA" id="ARBA00010193"/>
    </source>
</evidence>
<dbReference type="EMBL" id="CAVNYO010000478">
    <property type="protein sequence ID" value="CAK5284399.1"/>
    <property type="molecule type" value="Genomic_DNA"/>
</dbReference>
<dbReference type="PANTHER" id="PTHR46143">
    <property type="entry name" value="CALPAIN-7"/>
    <property type="match status" value="1"/>
</dbReference>
<dbReference type="Pfam" id="PF00648">
    <property type="entry name" value="Peptidase_C2"/>
    <property type="match status" value="1"/>
</dbReference>